<evidence type="ECO:0000313" key="2">
    <source>
        <dbReference type="Proteomes" id="UP000565286"/>
    </source>
</evidence>
<reference evidence="1 2" key="1">
    <citation type="submission" date="2020-08" db="EMBL/GenBank/DDBJ databases">
        <title>Genomic Encyclopedia of Type Strains, Phase IV (KMG-IV): sequencing the most valuable type-strain genomes for metagenomic binning, comparative biology and taxonomic classification.</title>
        <authorList>
            <person name="Goeker M."/>
        </authorList>
    </citation>
    <scope>NUCLEOTIDE SEQUENCE [LARGE SCALE GENOMIC DNA]</scope>
    <source>
        <strain evidence="1 2">DSM 26438</strain>
    </source>
</reference>
<sequence>MTPEAARAHNLSHGFIDRGLSQTILKEIASSTKAPPSAPYQPEINLDLEMLHRRYWEIRNSIPSLQCRNLPFYLMIREKYADFRWHISDDGVVIDYHYKGLKPSLLSLLMERVPHYTARPADPLDRLLPDIAAEIRVVFHEVGIVAPEKAQLEKLALWLRKGLDGETLTIVSPVCPDYAVEPINETEEAAGNGPDRRVRARRHRFTFAGLGEDIGVTAAHLFQAAPRLHALLCERLGLDVRYLVAPGDFEGFSDETCQRLGVDDATFLRKVAAQARTIQQRAPIAVASHPFTDLCGGRQGWMMRWKEMLLRIRDGDLSAIGREPWVRATALGRRELYDRWYGCKNREDGFYLDIALRQAAEYAAMGQIVAASKDLQNPLILGADDHKMGRFYSIASEIPVLYLQRNYE</sequence>
<name>A0A7W6G031_9HYPH</name>
<organism evidence="1 2">
    <name type="scientific">Rhizobium skierniewicense</name>
    <dbReference type="NCBI Taxonomy" id="984260"/>
    <lineage>
        <taxon>Bacteria</taxon>
        <taxon>Pseudomonadati</taxon>
        <taxon>Pseudomonadota</taxon>
        <taxon>Alphaproteobacteria</taxon>
        <taxon>Hyphomicrobiales</taxon>
        <taxon>Rhizobiaceae</taxon>
        <taxon>Rhizobium/Agrobacterium group</taxon>
        <taxon>Rhizobium</taxon>
    </lineage>
</organism>
<gene>
    <name evidence="1" type="ORF">GGQ73_000386</name>
</gene>
<keyword evidence="2" id="KW-1185">Reference proteome</keyword>
<dbReference type="AlphaFoldDB" id="A0A7W6G031"/>
<dbReference type="RefSeq" id="WP_183893497.1">
    <property type="nucleotide sequence ID" value="NZ_JACIDV010000001.1"/>
</dbReference>
<protein>
    <submittedName>
        <fullName evidence="1">Uncharacterized protein</fullName>
    </submittedName>
</protein>
<accession>A0A7W6G031</accession>
<evidence type="ECO:0000313" key="1">
    <source>
        <dbReference type="EMBL" id="MBB3944463.1"/>
    </source>
</evidence>
<dbReference type="Proteomes" id="UP000565286">
    <property type="component" value="Unassembled WGS sequence"/>
</dbReference>
<comment type="caution">
    <text evidence="1">The sequence shown here is derived from an EMBL/GenBank/DDBJ whole genome shotgun (WGS) entry which is preliminary data.</text>
</comment>
<proteinExistence type="predicted"/>
<dbReference type="EMBL" id="JACIDV010000001">
    <property type="protein sequence ID" value="MBB3944463.1"/>
    <property type="molecule type" value="Genomic_DNA"/>
</dbReference>